<evidence type="ECO:0000313" key="2">
    <source>
        <dbReference type="EMBL" id="BAV33485.1"/>
    </source>
</evidence>
<dbReference type="Proteomes" id="UP000243180">
    <property type="component" value="Chromosome"/>
</dbReference>
<dbReference type="InParanoid" id="A0A1B4XF98"/>
<dbReference type="PANTHER" id="PTHR33507">
    <property type="entry name" value="INNER MEMBRANE PROTEIN YBBJ"/>
    <property type="match status" value="1"/>
</dbReference>
<evidence type="ECO:0008006" key="4">
    <source>
        <dbReference type="Google" id="ProtNLM"/>
    </source>
</evidence>
<accession>A0A1B4XF98</accession>
<dbReference type="InterPro" id="IPR052165">
    <property type="entry name" value="Membrane_assoc_protease"/>
</dbReference>
<feature type="transmembrane region" description="Helical" evidence="1">
    <location>
        <begin position="29"/>
        <end position="47"/>
    </location>
</feature>
<dbReference type="RefSeq" id="WP_148665003.1">
    <property type="nucleotide sequence ID" value="NZ_AP014879.1"/>
</dbReference>
<sequence>MGEMSAWQYWLIVAGALIAAELFIGSPMFVLLILGVAALIASIVAWFSAPMWAQLLVATLACIAGYVVAVRLKKREPVGATIPLDSGGRVELVKVLSNLRAEVNYRGAVWTADSDRPGLDWNGPLYVKEVRGTSLVVTSEKPN</sequence>
<name>A0A1B4XF98_9GAMM</name>
<keyword evidence="3" id="KW-1185">Reference proteome</keyword>
<organism evidence="2 3">
    <name type="scientific">Sulfuricaulis limicola</name>
    <dbReference type="NCBI Taxonomy" id="1620215"/>
    <lineage>
        <taxon>Bacteria</taxon>
        <taxon>Pseudomonadati</taxon>
        <taxon>Pseudomonadota</taxon>
        <taxon>Gammaproteobacteria</taxon>
        <taxon>Acidiferrobacterales</taxon>
        <taxon>Acidiferrobacteraceae</taxon>
        <taxon>Sulfuricaulis</taxon>
    </lineage>
</organism>
<dbReference type="EMBL" id="AP014879">
    <property type="protein sequence ID" value="BAV33485.1"/>
    <property type="molecule type" value="Genomic_DNA"/>
</dbReference>
<protein>
    <recommendedName>
        <fullName evidence="4">NfeD-like C-terminal domain-containing protein</fullName>
    </recommendedName>
</protein>
<dbReference type="GO" id="GO:0005886">
    <property type="term" value="C:plasma membrane"/>
    <property type="evidence" value="ECO:0007669"/>
    <property type="project" value="TreeGrafter"/>
</dbReference>
<evidence type="ECO:0000313" key="3">
    <source>
        <dbReference type="Proteomes" id="UP000243180"/>
    </source>
</evidence>
<keyword evidence="1" id="KW-1133">Transmembrane helix</keyword>
<reference evidence="2 3" key="1">
    <citation type="submission" date="2015-05" db="EMBL/GenBank/DDBJ databases">
        <title>Complete genome sequence of a sulfur-oxidizing gammaproteobacterium strain HA5.</title>
        <authorList>
            <person name="Miura A."/>
            <person name="Kojima H."/>
            <person name="Fukui M."/>
        </authorList>
    </citation>
    <scope>NUCLEOTIDE SEQUENCE [LARGE SCALE GENOMIC DNA]</scope>
    <source>
        <strain evidence="2 3">HA5</strain>
    </source>
</reference>
<proteinExistence type="predicted"/>
<feature type="transmembrane region" description="Helical" evidence="1">
    <location>
        <begin position="6"/>
        <end position="24"/>
    </location>
</feature>
<keyword evidence="1" id="KW-0472">Membrane</keyword>
<keyword evidence="1" id="KW-0812">Transmembrane</keyword>
<dbReference type="AlphaFoldDB" id="A0A1B4XF98"/>
<dbReference type="KEGG" id="slim:SCL_1172"/>
<dbReference type="PANTHER" id="PTHR33507:SF3">
    <property type="entry name" value="INNER MEMBRANE PROTEIN YBBJ"/>
    <property type="match status" value="1"/>
</dbReference>
<gene>
    <name evidence="2" type="ORF">SCL_1172</name>
</gene>
<evidence type="ECO:0000256" key="1">
    <source>
        <dbReference type="SAM" id="Phobius"/>
    </source>
</evidence>
<feature type="transmembrane region" description="Helical" evidence="1">
    <location>
        <begin position="53"/>
        <end position="72"/>
    </location>
</feature>